<accession>A0A0F9W755</accession>
<dbReference type="EMBL" id="LAZR01000213">
    <property type="protein sequence ID" value="KKN81501.1"/>
    <property type="molecule type" value="Genomic_DNA"/>
</dbReference>
<sequence length="113" mass="13376">MRADELSVLERFLDHAEQWIRETKNISGTERFFNENHRKIVEMGKDVIPILLDDMASGLETDEGPTHWFWALKLITDEDPVPEKERGNVELMVERWIEWGRKNGKIKKEREGN</sequence>
<comment type="caution">
    <text evidence="1">The sequence shown here is derived from an EMBL/GenBank/DDBJ whole genome shotgun (WGS) entry which is preliminary data.</text>
</comment>
<evidence type="ECO:0000313" key="1">
    <source>
        <dbReference type="EMBL" id="KKN81501.1"/>
    </source>
</evidence>
<proteinExistence type="predicted"/>
<organism evidence="1">
    <name type="scientific">marine sediment metagenome</name>
    <dbReference type="NCBI Taxonomy" id="412755"/>
    <lineage>
        <taxon>unclassified sequences</taxon>
        <taxon>metagenomes</taxon>
        <taxon>ecological metagenomes</taxon>
    </lineage>
</organism>
<dbReference type="AlphaFoldDB" id="A0A0F9W755"/>
<gene>
    <name evidence="1" type="ORF">LCGC14_0317600</name>
</gene>
<reference evidence="1" key="1">
    <citation type="journal article" date="2015" name="Nature">
        <title>Complex archaea that bridge the gap between prokaryotes and eukaryotes.</title>
        <authorList>
            <person name="Spang A."/>
            <person name="Saw J.H."/>
            <person name="Jorgensen S.L."/>
            <person name="Zaremba-Niedzwiedzka K."/>
            <person name="Martijn J."/>
            <person name="Lind A.E."/>
            <person name="van Eijk R."/>
            <person name="Schleper C."/>
            <person name="Guy L."/>
            <person name="Ettema T.J."/>
        </authorList>
    </citation>
    <scope>NUCLEOTIDE SEQUENCE</scope>
</reference>
<protein>
    <submittedName>
        <fullName evidence="1">Uncharacterized protein</fullName>
    </submittedName>
</protein>
<name>A0A0F9W755_9ZZZZ</name>